<dbReference type="EMBL" id="FXXQ01000009">
    <property type="protein sequence ID" value="SMX24547.1"/>
    <property type="molecule type" value="Genomic_DNA"/>
</dbReference>
<accession>A0A238J1Q2</accession>
<name>A0A238J1Q2_9RHOB</name>
<sequence>MKHLALCLTLLIAPAAHAQGSPGDIAREASDFLNQAALALSEAEGSRDRIAALTATVQAYERGLTAMREGLRRAALEERAIRSDLATRDAELMQLLTALQSIERSGGAAQILHPDGPLPAIRTGMLASELVPALNGRAQVVARDLSGVQDIIALQTAGKQQLEDGLAGIRAARLALSQAVSNRTDLPEAASTDAATMEALINSSETLAAFADNFAGEPPVTTPADTSWSLPVAGRILLGFNEADAAGVRRPGWVLATEAGAIVTTPAPATVRFAGNLPDFGSVVILEPRAGELLILAGADDLFVTRGQILAESEPIGFMGGDFAREQEKLIETEQGGGQLGRETLYIELRQGREAVDPGSRFTGQTD</sequence>
<protein>
    <submittedName>
        <fullName evidence="3">Peptidase family M23</fullName>
    </submittedName>
</protein>
<feature type="chain" id="PRO_5012014450" evidence="1">
    <location>
        <begin position="19"/>
        <end position="367"/>
    </location>
</feature>
<dbReference type="OrthoDB" id="9809144at2"/>
<dbReference type="Gene3D" id="2.70.70.10">
    <property type="entry name" value="Glucose Permease (Domain IIA)"/>
    <property type="match status" value="1"/>
</dbReference>
<dbReference type="InterPro" id="IPR011055">
    <property type="entry name" value="Dup_hybrid_motif"/>
</dbReference>
<gene>
    <name evidence="3" type="ORF">BOA8489_02673</name>
</gene>
<dbReference type="Proteomes" id="UP000201838">
    <property type="component" value="Unassembled WGS sequence"/>
</dbReference>
<evidence type="ECO:0000313" key="4">
    <source>
        <dbReference type="Proteomes" id="UP000201838"/>
    </source>
</evidence>
<keyword evidence="1" id="KW-0732">Signal</keyword>
<evidence type="ECO:0000259" key="2">
    <source>
        <dbReference type="Pfam" id="PF01551"/>
    </source>
</evidence>
<dbReference type="SUPFAM" id="SSF51261">
    <property type="entry name" value="Duplicated hybrid motif"/>
    <property type="match status" value="1"/>
</dbReference>
<dbReference type="RefSeq" id="WP_093974525.1">
    <property type="nucleotide sequence ID" value="NZ_FXXQ01000009.1"/>
</dbReference>
<organism evidence="3 4">
    <name type="scientific">Boseongicola aestuarii</name>
    <dbReference type="NCBI Taxonomy" id="1470561"/>
    <lineage>
        <taxon>Bacteria</taxon>
        <taxon>Pseudomonadati</taxon>
        <taxon>Pseudomonadota</taxon>
        <taxon>Alphaproteobacteria</taxon>
        <taxon>Rhodobacterales</taxon>
        <taxon>Paracoccaceae</taxon>
        <taxon>Boseongicola</taxon>
    </lineage>
</organism>
<dbReference type="InterPro" id="IPR016047">
    <property type="entry name" value="M23ase_b-sheet_dom"/>
</dbReference>
<evidence type="ECO:0000256" key="1">
    <source>
        <dbReference type="SAM" id="SignalP"/>
    </source>
</evidence>
<feature type="domain" description="M23ase beta-sheet core" evidence="2">
    <location>
        <begin position="252"/>
        <end position="358"/>
    </location>
</feature>
<keyword evidence="4" id="KW-1185">Reference proteome</keyword>
<feature type="signal peptide" evidence="1">
    <location>
        <begin position="1"/>
        <end position="18"/>
    </location>
</feature>
<proteinExistence type="predicted"/>
<reference evidence="3 4" key="1">
    <citation type="submission" date="2017-05" db="EMBL/GenBank/DDBJ databases">
        <authorList>
            <person name="Song R."/>
            <person name="Chenine A.L."/>
            <person name="Ruprecht R.M."/>
        </authorList>
    </citation>
    <scope>NUCLEOTIDE SEQUENCE [LARGE SCALE GENOMIC DNA]</scope>
    <source>
        <strain evidence="3 4">CECT 8489</strain>
    </source>
</reference>
<dbReference type="Pfam" id="PF01551">
    <property type="entry name" value="Peptidase_M23"/>
    <property type="match status" value="1"/>
</dbReference>
<evidence type="ECO:0000313" key="3">
    <source>
        <dbReference type="EMBL" id="SMX24547.1"/>
    </source>
</evidence>
<dbReference type="AlphaFoldDB" id="A0A238J1Q2"/>